<evidence type="ECO:0000256" key="1">
    <source>
        <dbReference type="SAM" id="MobiDB-lite"/>
    </source>
</evidence>
<dbReference type="GeneID" id="11516026"/>
<feature type="compositionally biased region" description="Polar residues" evidence="1">
    <location>
        <begin position="29"/>
        <end position="42"/>
    </location>
</feature>
<gene>
    <name evidence="2" type="ORF">THITE_160853</name>
</gene>
<evidence type="ECO:0000313" key="3">
    <source>
        <dbReference type="Proteomes" id="UP000008181"/>
    </source>
</evidence>
<feature type="compositionally biased region" description="Polar residues" evidence="1">
    <location>
        <begin position="1"/>
        <end position="13"/>
    </location>
</feature>
<dbReference type="RefSeq" id="XP_003653852.1">
    <property type="nucleotide sequence ID" value="XM_003653804.1"/>
</dbReference>
<evidence type="ECO:0000313" key="2">
    <source>
        <dbReference type="EMBL" id="AEO67516.1"/>
    </source>
</evidence>
<dbReference type="KEGG" id="ttt:THITE_160853"/>
<protein>
    <submittedName>
        <fullName evidence="2">Uncharacterized protein</fullName>
    </submittedName>
</protein>
<reference evidence="2 3" key="1">
    <citation type="journal article" date="2011" name="Nat. Biotechnol.">
        <title>Comparative genomic analysis of the thermophilic biomass-degrading fungi Myceliophthora thermophila and Thielavia terrestris.</title>
        <authorList>
            <person name="Berka R.M."/>
            <person name="Grigoriev I.V."/>
            <person name="Otillar R."/>
            <person name="Salamov A."/>
            <person name="Grimwood J."/>
            <person name="Reid I."/>
            <person name="Ishmael N."/>
            <person name="John T."/>
            <person name="Darmond C."/>
            <person name="Moisan M.-C."/>
            <person name="Henrissat B."/>
            <person name="Coutinho P.M."/>
            <person name="Lombard V."/>
            <person name="Natvig D.O."/>
            <person name="Lindquist E."/>
            <person name="Schmutz J."/>
            <person name="Lucas S."/>
            <person name="Harris P."/>
            <person name="Powlowski J."/>
            <person name="Bellemare A."/>
            <person name="Taylor D."/>
            <person name="Butler G."/>
            <person name="de Vries R.P."/>
            <person name="Allijn I.E."/>
            <person name="van den Brink J."/>
            <person name="Ushinsky S."/>
            <person name="Storms R."/>
            <person name="Powell A.J."/>
            <person name="Paulsen I.T."/>
            <person name="Elbourne L.D.H."/>
            <person name="Baker S.E."/>
            <person name="Magnuson J."/>
            <person name="LaBoissiere S."/>
            <person name="Clutterbuck A.J."/>
            <person name="Martinez D."/>
            <person name="Wogulis M."/>
            <person name="de Leon A.L."/>
            <person name="Rey M.W."/>
            <person name="Tsang A."/>
        </authorList>
    </citation>
    <scope>NUCLEOTIDE SEQUENCE [LARGE SCALE GENOMIC DNA]</scope>
    <source>
        <strain evidence="3">ATCC 38088 / NRRL 8126</strain>
    </source>
</reference>
<name>G2R5S7_THETT</name>
<dbReference type="AlphaFoldDB" id="G2R5S7"/>
<feature type="compositionally biased region" description="Low complexity" evidence="1">
    <location>
        <begin position="43"/>
        <end position="54"/>
    </location>
</feature>
<feature type="region of interest" description="Disordered" evidence="1">
    <location>
        <begin position="1"/>
        <end position="87"/>
    </location>
</feature>
<dbReference type="HOGENOM" id="CLU_1760053_0_0_1"/>
<accession>G2R5S7</accession>
<sequence length="148" mass="15991">MTSIPENFGSGTLSKKRLPDESDSGPARHTTSWKGLNNTGMWLTSLRSTISRTSGNTTTKASRHTAIRSPRTQEAERPASPDLFRGGVTVTSEAAPQADKSAPPAIAPEILENKRLCEEPCFDAGRLLVTGRELLKGVGLAPTKWKEF</sequence>
<dbReference type="Proteomes" id="UP000008181">
    <property type="component" value="Chromosome 3"/>
</dbReference>
<dbReference type="OrthoDB" id="300709at2759"/>
<proteinExistence type="predicted"/>
<dbReference type="EMBL" id="CP003011">
    <property type="protein sequence ID" value="AEO67516.1"/>
    <property type="molecule type" value="Genomic_DNA"/>
</dbReference>
<organism evidence="2 3">
    <name type="scientific">Thermothielavioides terrestris (strain ATCC 38088 / NRRL 8126)</name>
    <name type="common">Thielavia terrestris</name>
    <dbReference type="NCBI Taxonomy" id="578455"/>
    <lineage>
        <taxon>Eukaryota</taxon>
        <taxon>Fungi</taxon>
        <taxon>Dikarya</taxon>
        <taxon>Ascomycota</taxon>
        <taxon>Pezizomycotina</taxon>
        <taxon>Sordariomycetes</taxon>
        <taxon>Sordariomycetidae</taxon>
        <taxon>Sordariales</taxon>
        <taxon>Chaetomiaceae</taxon>
        <taxon>Thermothielavioides</taxon>
        <taxon>Thermothielavioides terrestris</taxon>
    </lineage>
</organism>
<keyword evidence="3" id="KW-1185">Reference proteome</keyword>